<dbReference type="AlphaFoldDB" id="A0A4R4WA46"/>
<reference evidence="3 4" key="1">
    <citation type="submission" date="2019-03" db="EMBL/GenBank/DDBJ databases">
        <title>Draft genome sequences of novel Actinobacteria.</title>
        <authorList>
            <person name="Sahin N."/>
            <person name="Ay H."/>
            <person name="Saygin H."/>
        </authorList>
    </citation>
    <scope>NUCLEOTIDE SEQUENCE [LARGE SCALE GENOMIC DNA]</scope>
    <source>
        <strain evidence="3 4">KC712</strain>
    </source>
</reference>
<dbReference type="RefSeq" id="WP_132515403.1">
    <property type="nucleotide sequence ID" value="NZ_SMKP01000134.1"/>
</dbReference>
<evidence type="ECO:0000259" key="2">
    <source>
        <dbReference type="Pfam" id="PF02627"/>
    </source>
</evidence>
<organism evidence="3 4">
    <name type="scientific">Nonomuraea diastatica</name>
    <dbReference type="NCBI Taxonomy" id="1848329"/>
    <lineage>
        <taxon>Bacteria</taxon>
        <taxon>Bacillati</taxon>
        <taxon>Actinomycetota</taxon>
        <taxon>Actinomycetes</taxon>
        <taxon>Streptosporangiales</taxon>
        <taxon>Streptosporangiaceae</taxon>
        <taxon>Nonomuraea</taxon>
    </lineage>
</organism>
<dbReference type="OrthoDB" id="4543687at2"/>
<comment type="caution">
    <text evidence="3">The sequence shown here is derived from an EMBL/GenBank/DDBJ whole genome shotgun (WGS) entry which is preliminary data.</text>
</comment>
<dbReference type="Proteomes" id="UP000294543">
    <property type="component" value="Unassembled WGS sequence"/>
</dbReference>
<dbReference type="InterPro" id="IPR029032">
    <property type="entry name" value="AhpD-like"/>
</dbReference>
<proteinExistence type="predicted"/>
<dbReference type="Pfam" id="PF02627">
    <property type="entry name" value="CMD"/>
    <property type="match status" value="1"/>
</dbReference>
<keyword evidence="4" id="KW-1185">Reference proteome</keyword>
<accession>A0A4R4WA46</accession>
<dbReference type="GO" id="GO:0051920">
    <property type="term" value="F:peroxiredoxin activity"/>
    <property type="evidence" value="ECO:0007669"/>
    <property type="project" value="InterPro"/>
</dbReference>
<dbReference type="SUPFAM" id="SSF69118">
    <property type="entry name" value="AhpD-like"/>
    <property type="match status" value="1"/>
</dbReference>
<dbReference type="InterPro" id="IPR003779">
    <property type="entry name" value="CMD-like"/>
</dbReference>
<dbReference type="Gene3D" id="1.20.1290.10">
    <property type="entry name" value="AhpD-like"/>
    <property type="match status" value="1"/>
</dbReference>
<evidence type="ECO:0000256" key="1">
    <source>
        <dbReference type="SAM" id="MobiDB-lite"/>
    </source>
</evidence>
<gene>
    <name evidence="3" type="ORF">E1294_35745</name>
</gene>
<feature type="domain" description="Carboxymuconolactone decarboxylase-like" evidence="2">
    <location>
        <begin position="35"/>
        <end position="105"/>
    </location>
</feature>
<dbReference type="EMBL" id="SMKP01000134">
    <property type="protein sequence ID" value="TDD14991.1"/>
    <property type="molecule type" value="Genomic_DNA"/>
</dbReference>
<sequence length="169" mass="18571">MPADTTAGQDDLKSRLPDPSQFVPELWDIGGGMTKAQENGSISPALIALVQLRLGQHFDSTYHTIGQTRILRALGESEERITAVATWRDTPRYFTEAEQVALELVDATFTPNPAGERVPDELFARACAHYDDRALVTLCMALGRSCFFIPLTLIGKPIAGRPAGENWTR</sequence>
<evidence type="ECO:0000313" key="4">
    <source>
        <dbReference type="Proteomes" id="UP000294543"/>
    </source>
</evidence>
<evidence type="ECO:0000313" key="3">
    <source>
        <dbReference type="EMBL" id="TDD14991.1"/>
    </source>
</evidence>
<name>A0A4R4WA46_9ACTN</name>
<protein>
    <submittedName>
        <fullName evidence="3">Carboxymuconolactone decarboxylase family protein</fullName>
    </submittedName>
</protein>
<feature type="region of interest" description="Disordered" evidence="1">
    <location>
        <begin position="1"/>
        <end position="20"/>
    </location>
</feature>
<dbReference type="PANTHER" id="PTHR34846:SF10">
    <property type="entry name" value="CYTOPLASMIC PROTEIN"/>
    <property type="match status" value="1"/>
</dbReference>
<dbReference type="PANTHER" id="PTHR34846">
    <property type="entry name" value="4-CARBOXYMUCONOLACTONE DECARBOXYLASE FAMILY PROTEIN (AFU_ORTHOLOGUE AFUA_6G11590)"/>
    <property type="match status" value="1"/>
</dbReference>